<dbReference type="SUPFAM" id="SSF56059">
    <property type="entry name" value="Glutathione synthetase ATP-binding domain-like"/>
    <property type="match status" value="1"/>
</dbReference>
<dbReference type="EMBL" id="CAJFCJ010000006">
    <property type="protein sequence ID" value="CAD5115238.1"/>
    <property type="molecule type" value="Genomic_DNA"/>
</dbReference>
<proteinExistence type="predicted"/>
<dbReference type="Pfam" id="PF03133">
    <property type="entry name" value="TTL"/>
    <property type="match status" value="1"/>
</dbReference>
<evidence type="ECO:0000313" key="3">
    <source>
        <dbReference type="Proteomes" id="UP000549394"/>
    </source>
</evidence>
<dbReference type="AlphaFoldDB" id="A0A7I8VII8"/>
<feature type="transmembrane region" description="Helical" evidence="1">
    <location>
        <begin position="20"/>
        <end position="40"/>
    </location>
</feature>
<dbReference type="Gene3D" id="3.30.470.20">
    <property type="entry name" value="ATP-grasp fold, B domain"/>
    <property type="match status" value="1"/>
</dbReference>
<dbReference type="PROSITE" id="PS51221">
    <property type="entry name" value="TTL"/>
    <property type="match status" value="1"/>
</dbReference>
<name>A0A7I8VII8_9ANNE</name>
<dbReference type="OrthoDB" id="202825at2759"/>
<reference evidence="2 3" key="1">
    <citation type="submission" date="2020-08" db="EMBL/GenBank/DDBJ databases">
        <authorList>
            <person name="Hejnol A."/>
        </authorList>
    </citation>
    <scope>NUCLEOTIDE SEQUENCE [LARGE SCALE GENOMIC DNA]</scope>
</reference>
<evidence type="ECO:0000256" key="1">
    <source>
        <dbReference type="SAM" id="Phobius"/>
    </source>
</evidence>
<keyword evidence="1" id="KW-1133">Transmembrane helix</keyword>
<keyword evidence="1" id="KW-0472">Membrane</keyword>
<sequence length="513" mass="60209">MMENKQYNKFYKKIKRPSALFQIVIVALVLGSFVTFLNIYELRKLQMDHLNLHIANPEAVSESFSKKSPVYWIFGKQIDSGYLDHVMRVLERVGYVRGTNNSNWDLLWAHDYPFGSVKGLDSLKSHQMVNKFPGSGWITNKLSLATSNIKQAPKAFKIPSEKDAFFKYAKKYPLKKWVQKSNNHRGIRIRSVDELDFSTGNTFVQEYIDNPYLIDGKRFDIGIYTTLVSVDPLRVYIFDGDWLMRYCAKDYYPFDAADVKKYVVGDDYTPTWKMPSLKKAYTDLMFTHRESFFHFVRSKNDSVIKLTNQIHEAIRNVYISKVSSLIRSMSSYGGTSNFFEMVRFDFVVDKDLNVYLMEVNMSPNLSTAHFSQNRLLYEQVLYSMFSLTGVAKTVANNWIKTSRHAYEMQISERDIHVNIEHCDSPQCTKNCAIIECQLCKWCLNQEISSDLQRAYKEHMNRNRWRRVFPPPFGNQKNALSWKKDTYFDKLSEKNKLLFLWFRGKCVQDNRWCA</sequence>
<dbReference type="PANTHER" id="PTHR47113:SF1">
    <property type="entry name" value="LD09343P"/>
    <property type="match status" value="1"/>
</dbReference>
<comment type="caution">
    <text evidence="2">The sequence shown here is derived from an EMBL/GenBank/DDBJ whole genome shotgun (WGS) entry which is preliminary data.</text>
</comment>
<evidence type="ECO:0000313" key="2">
    <source>
        <dbReference type="EMBL" id="CAD5115238.1"/>
    </source>
</evidence>
<dbReference type="InterPro" id="IPR053317">
    <property type="entry name" value="Tubulin_polyglutamylase"/>
</dbReference>
<gene>
    <name evidence="2" type="ORF">DGYR_LOCUS3994</name>
</gene>
<dbReference type="Proteomes" id="UP000549394">
    <property type="component" value="Unassembled WGS sequence"/>
</dbReference>
<dbReference type="PANTHER" id="PTHR47113">
    <property type="entry name" value="LD09343P"/>
    <property type="match status" value="1"/>
</dbReference>
<accession>A0A7I8VII8</accession>
<organism evidence="2 3">
    <name type="scientific">Dimorphilus gyrociliatus</name>
    <dbReference type="NCBI Taxonomy" id="2664684"/>
    <lineage>
        <taxon>Eukaryota</taxon>
        <taxon>Metazoa</taxon>
        <taxon>Spiralia</taxon>
        <taxon>Lophotrochozoa</taxon>
        <taxon>Annelida</taxon>
        <taxon>Polychaeta</taxon>
        <taxon>Polychaeta incertae sedis</taxon>
        <taxon>Dinophilidae</taxon>
        <taxon>Dimorphilus</taxon>
    </lineage>
</organism>
<keyword evidence="1" id="KW-0812">Transmembrane</keyword>
<protein>
    <submittedName>
        <fullName evidence="2">DgyrCDS4230</fullName>
    </submittedName>
</protein>
<dbReference type="InterPro" id="IPR004344">
    <property type="entry name" value="TTL/TTLL_fam"/>
</dbReference>
<keyword evidence="3" id="KW-1185">Reference proteome</keyword>